<protein>
    <submittedName>
        <fullName evidence="2">Uncharacterized protein</fullName>
    </submittedName>
</protein>
<evidence type="ECO:0000256" key="1">
    <source>
        <dbReference type="SAM" id="MobiDB-lite"/>
    </source>
</evidence>
<organism evidence="2 3">
    <name type="scientific">Nephila pilipes</name>
    <name type="common">Giant wood spider</name>
    <name type="synonym">Nephila maculata</name>
    <dbReference type="NCBI Taxonomy" id="299642"/>
    <lineage>
        <taxon>Eukaryota</taxon>
        <taxon>Metazoa</taxon>
        <taxon>Ecdysozoa</taxon>
        <taxon>Arthropoda</taxon>
        <taxon>Chelicerata</taxon>
        <taxon>Arachnida</taxon>
        <taxon>Araneae</taxon>
        <taxon>Araneomorphae</taxon>
        <taxon>Entelegynae</taxon>
        <taxon>Araneoidea</taxon>
        <taxon>Nephilidae</taxon>
        <taxon>Nephila</taxon>
    </lineage>
</organism>
<comment type="caution">
    <text evidence="2">The sequence shown here is derived from an EMBL/GenBank/DDBJ whole genome shotgun (WGS) entry which is preliminary data.</text>
</comment>
<evidence type="ECO:0000313" key="2">
    <source>
        <dbReference type="EMBL" id="GFT28978.1"/>
    </source>
</evidence>
<evidence type="ECO:0000313" key="3">
    <source>
        <dbReference type="Proteomes" id="UP000887013"/>
    </source>
</evidence>
<gene>
    <name evidence="2" type="ORF">NPIL_241861</name>
</gene>
<dbReference type="AlphaFoldDB" id="A0A8X6TNA2"/>
<sequence length="125" mass="14076">MKRVANSTQCAEKALSNSINNKSSQPTTNKNFKDAQSTQKNVLKTGENSSIFFQIQTQCSIPKEYLLSYFSNVWYTCDNNNIPNLSTILDYVSVLESLSIDFVEQCQKVTDNLATGLNYIDTNLQ</sequence>
<proteinExistence type="predicted"/>
<accession>A0A8X6TNA2</accession>
<keyword evidence="3" id="KW-1185">Reference proteome</keyword>
<dbReference type="Proteomes" id="UP000887013">
    <property type="component" value="Unassembled WGS sequence"/>
</dbReference>
<name>A0A8X6TNA2_NEPPI</name>
<dbReference type="EMBL" id="BMAW01060977">
    <property type="protein sequence ID" value="GFT28978.1"/>
    <property type="molecule type" value="Genomic_DNA"/>
</dbReference>
<reference evidence="2" key="1">
    <citation type="submission" date="2020-08" db="EMBL/GenBank/DDBJ databases">
        <title>Multicomponent nature underlies the extraordinary mechanical properties of spider dragline silk.</title>
        <authorList>
            <person name="Kono N."/>
            <person name="Nakamura H."/>
            <person name="Mori M."/>
            <person name="Yoshida Y."/>
            <person name="Ohtoshi R."/>
            <person name="Malay A.D."/>
            <person name="Moran D.A.P."/>
            <person name="Tomita M."/>
            <person name="Numata K."/>
            <person name="Arakawa K."/>
        </authorList>
    </citation>
    <scope>NUCLEOTIDE SEQUENCE</scope>
</reference>
<feature type="region of interest" description="Disordered" evidence="1">
    <location>
        <begin position="16"/>
        <end position="38"/>
    </location>
</feature>